<evidence type="ECO:0000256" key="5">
    <source>
        <dbReference type="ARBA" id="ARBA00022737"/>
    </source>
</evidence>
<feature type="region of interest" description="Disordered" evidence="13">
    <location>
        <begin position="108"/>
        <end position="137"/>
    </location>
</feature>
<comment type="function">
    <text evidence="1">May be involved in transcriptional regulation.</text>
</comment>
<comment type="subcellular location">
    <subcellularLocation>
        <location evidence="2">Nucleus</location>
    </subcellularLocation>
</comment>
<dbReference type="PANTHER" id="PTHR47772">
    <property type="entry name" value="ZINC FINGER PROTEIN 200"/>
    <property type="match status" value="1"/>
</dbReference>
<dbReference type="Proteomes" id="UP000034805">
    <property type="component" value="Unassembled WGS sequence"/>
</dbReference>
<name>A0A0N8JY93_SCLFO</name>
<proteinExistence type="inferred from homology"/>
<accession>A0A0N8JY93</accession>
<feature type="domain" description="C2H2-type" evidence="14">
    <location>
        <begin position="202"/>
        <end position="235"/>
    </location>
</feature>
<keyword evidence="9" id="KW-0238">DNA-binding</keyword>
<feature type="domain" description="C2H2-type" evidence="14">
    <location>
        <begin position="69"/>
        <end position="96"/>
    </location>
</feature>
<keyword evidence="5" id="KW-0677">Repeat</keyword>
<dbReference type="GO" id="GO:0003677">
    <property type="term" value="F:DNA binding"/>
    <property type="evidence" value="ECO:0007669"/>
    <property type="project" value="UniProtKB-KW"/>
</dbReference>
<evidence type="ECO:0000256" key="6">
    <source>
        <dbReference type="ARBA" id="ARBA00022771"/>
    </source>
</evidence>
<organism evidence="15 16">
    <name type="scientific">Scleropages formosus</name>
    <name type="common">Asian bonytongue</name>
    <name type="synonym">Osteoglossum formosum</name>
    <dbReference type="NCBI Taxonomy" id="113540"/>
    <lineage>
        <taxon>Eukaryota</taxon>
        <taxon>Metazoa</taxon>
        <taxon>Chordata</taxon>
        <taxon>Craniata</taxon>
        <taxon>Vertebrata</taxon>
        <taxon>Euteleostomi</taxon>
        <taxon>Actinopterygii</taxon>
        <taxon>Neopterygii</taxon>
        <taxon>Teleostei</taxon>
        <taxon>Osteoglossocephala</taxon>
        <taxon>Osteoglossomorpha</taxon>
        <taxon>Osteoglossiformes</taxon>
        <taxon>Osteoglossidae</taxon>
        <taxon>Scleropages</taxon>
    </lineage>
</organism>
<keyword evidence="6 12" id="KW-0863">Zinc-finger</keyword>
<feature type="compositionally biased region" description="Polar residues" evidence="13">
    <location>
        <begin position="108"/>
        <end position="127"/>
    </location>
</feature>
<dbReference type="AlphaFoldDB" id="A0A0N8JY93"/>
<feature type="domain" description="C2H2-type" evidence="14">
    <location>
        <begin position="144"/>
        <end position="171"/>
    </location>
</feature>
<comment type="caution">
    <text evidence="15">The sequence shown here is derived from an EMBL/GenBank/DDBJ whole genome shotgun (WGS) entry which is preliminary data.</text>
</comment>
<keyword evidence="8" id="KW-0805">Transcription regulation</keyword>
<keyword evidence="4" id="KW-0479">Metal-binding</keyword>
<evidence type="ECO:0000256" key="9">
    <source>
        <dbReference type="ARBA" id="ARBA00023125"/>
    </source>
</evidence>
<dbReference type="SMART" id="SM00355">
    <property type="entry name" value="ZnF_C2H2"/>
    <property type="match status" value="6"/>
</dbReference>
<keyword evidence="11" id="KW-0539">Nucleus</keyword>
<dbReference type="FunFam" id="3.30.160.60:FF:000710">
    <property type="entry name" value="Zinc finger protein 768"/>
    <property type="match status" value="1"/>
</dbReference>
<reference evidence="15 16" key="1">
    <citation type="submission" date="2015-08" db="EMBL/GenBank/DDBJ databases">
        <title>The genome of the Asian arowana (Scleropages formosus).</title>
        <authorList>
            <person name="Tan M.H."/>
            <person name="Gan H.M."/>
            <person name="Croft L.J."/>
            <person name="Austin C.M."/>
        </authorList>
    </citation>
    <scope>NUCLEOTIDE SEQUENCE [LARGE SCALE GENOMIC DNA]</scope>
    <source>
        <strain evidence="15">Aro1</strain>
    </source>
</reference>
<evidence type="ECO:0000313" key="16">
    <source>
        <dbReference type="Proteomes" id="UP000034805"/>
    </source>
</evidence>
<evidence type="ECO:0000259" key="14">
    <source>
        <dbReference type="PROSITE" id="PS50157"/>
    </source>
</evidence>
<dbReference type="SUPFAM" id="SSF57667">
    <property type="entry name" value="beta-beta-alpha zinc fingers"/>
    <property type="match status" value="4"/>
</dbReference>
<feature type="domain" description="C2H2-type" evidence="14">
    <location>
        <begin position="236"/>
        <end position="263"/>
    </location>
</feature>
<dbReference type="GO" id="GO:0008270">
    <property type="term" value="F:zinc ion binding"/>
    <property type="evidence" value="ECO:0007669"/>
    <property type="project" value="UniProtKB-KW"/>
</dbReference>
<dbReference type="GO" id="GO:0005634">
    <property type="term" value="C:nucleus"/>
    <property type="evidence" value="ECO:0007669"/>
    <property type="project" value="UniProtKB-SubCell"/>
</dbReference>
<dbReference type="EMBL" id="JARO02005994">
    <property type="protein sequence ID" value="KPP65897.1"/>
    <property type="molecule type" value="Genomic_DNA"/>
</dbReference>
<dbReference type="InterPro" id="IPR036236">
    <property type="entry name" value="Znf_C2H2_sf"/>
</dbReference>
<feature type="domain" description="C2H2-type" evidence="14">
    <location>
        <begin position="174"/>
        <end position="201"/>
    </location>
</feature>
<dbReference type="InterPro" id="IPR050636">
    <property type="entry name" value="C2H2-ZF_domain-containing"/>
</dbReference>
<evidence type="ECO:0000256" key="2">
    <source>
        <dbReference type="ARBA" id="ARBA00004123"/>
    </source>
</evidence>
<evidence type="ECO:0000256" key="8">
    <source>
        <dbReference type="ARBA" id="ARBA00023015"/>
    </source>
</evidence>
<evidence type="ECO:0000256" key="7">
    <source>
        <dbReference type="ARBA" id="ARBA00022833"/>
    </source>
</evidence>
<dbReference type="FunFam" id="3.30.160.60:FF:001049">
    <property type="entry name" value="zinc finger protein 319"/>
    <property type="match status" value="1"/>
</dbReference>
<protein>
    <recommendedName>
        <fullName evidence="14">C2H2-type domain-containing protein</fullName>
    </recommendedName>
</protein>
<dbReference type="Gene3D" id="3.30.160.60">
    <property type="entry name" value="Classic Zinc Finger"/>
    <property type="match status" value="5"/>
</dbReference>
<comment type="similarity">
    <text evidence="3">Belongs to the krueppel C2H2-type zinc-finger protein family.</text>
</comment>
<dbReference type="PROSITE" id="PS00028">
    <property type="entry name" value="ZINC_FINGER_C2H2_1"/>
    <property type="match status" value="4"/>
</dbReference>
<dbReference type="InterPro" id="IPR013087">
    <property type="entry name" value="Znf_C2H2_type"/>
</dbReference>
<evidence type="ECO:0000256" key="10">
    <source>
        <dbReference type="ARBA" id="ARBA00023163"/>
    </source>
</evidence>
<gene>
    <name evidence="15" type="ORF">Z043_115650</name>
</gene>
<evidence type="ECO:0000256" key="1">
    <source>
        <dbReference type="ARBA" id="ARBA00003767"/>
    </source>
</evidence>
<evidence type="ECO:0000256" key="13">
    <source>
        <dbReference type="SAM" id="MobiDB-lite"/>
    </source>
</evidence>
<keyword evidence="10" id="KW-0804">Transcription</keyword>
<evidence type="ECO:0000256" key="4">
    <source>
        <dbReference type="ARBA" id="ARBA00022723"/>
    </source>
</evidence>
<evidence type="ECO:0000313" key="15">
    <source>
        <dbReference type="EMBL" id="KPP65897.1"/>
    </source>
</evidence>
<keyword evidence="7" id="KW-0862">Zinc</keyword>
<dbReference type="FunFam" id="3.30.160.60:FF:000446">
    <property type="entry name" value="Zinc finger protein"/>
    <property type="match status" value="1"/>
</dbReference>
<dbReference type="FunFam" id="3.30.160.60:FF:000226">
    <property type="entry name" value="Zinc finger protein 236 variant"/>
    <property type="match status" value="1"/>
</dbReference>
<dbReference type="Pfam" id="PF00096">
    <property type="entry name" value="zf-C2H2"/>
    <property type="match status" value="3"/>
</dbReference>
<dbReference type="PROSITE" id="PS50157">
    <property type="entry name" value="ZINC_FINGER_C2H2_2"/>
    <property type="match status" value="6"/>
</dbReference>
<evidence type="ECO:0000256" key="11">
    <source>
        <dbReference type="ARBA" id="ARBA00023242"/>
    </source>
</evidence>
<dbReference type="PANTHER" id="PTHR47772:SF15">
    <property type="entry name" value="REDUCED EXPRESSION 2-RELATED"/>
    <property type="match status" value="1"/>
</dbReference>
<sequence length="344" mass="38566">MDDPRPSASTLNPYSPISMTEAWQQHAVAPPPCMVSQDRSFQCTQCLKIFHQATDLLEHQCVQVEQKPFVCGVCKMGFSLLTSLAQHHNAHSSSNPMKCSICEKTYRPSSSGNATPTPSAANPQQPGSEDLRQHERTHSEERPFQCEECQMSFKQQYALVRHRRTHKSSAERPFKCNLCDKGFLQPSHLLYHQHVHGMESLFKCASCQKGFSQSSELLRHKCGGTGSAVAAAERPYKCDVCGKGYKKSSTLQRHQNSHCSEKPLKAVVATLQLWLRETWKEVDIRLLQGGLRVGQQSAEGRKIIKVPPHLIELLLSHLTLLLHCQALQPLLSRRPGLQLPSMSL</sequence>
<feature type="domain" description="C2H2-type" evidence="14">
    <location>
        <begin position="41"/>
        <end position="68"/>
    </location>
</feature>
<evidence type="ECO:0000256" key="12">
    <source>
        <dbReference type="PROSITE-ProRule" id="PRU00042"/>
    </source>
</evidence>
<evidence type="ECO:0000256" key="3">
    <source>
        <dbReference type="ARBA" id="ARBA00006991"/>
    </source>
</evidence>